<proteinExistence type="predicted"/>
<reference evidence="1" key="1">
    <citation type="submission" date="2020-08" db="EMBL/GenBank/DDBJ databases">
        <title>A bifunctional nitrone conjugated secondary metabolite targeting the ribosome.</title>
        <authorList>
            <person name="Limbrick E.M."/>
            <person name="Graf M."/>
            <person name="Derewacz D.K."/>
            <person name="Nguyen F."/>
            <person name="Spraggins J.M."/>
            <person name="Wieland M."/>
            <person name="Ynigez-Gutierrez A.E."/>
            <person name="Reisman B.J."/>
            <person name="Zinshteyn B."/>
            <person name="McCulloch K."/>
            <person name="Iverson T.M."/>
            <person name="Green R."/>
            <person name="Wilson D.N."/>
            <person name="Bachmann B.O."/>
        </authorList>
    </citation>
    <scope>NUCLEOTIDE SEQUENCE</scope>
    <source>
        <strain evidence="1">Africana</strain>
    </source>
</reference>
<evidence type="ECO:0000313" key="1">
    <source>
        <dbReference type="EMBL" id="QLJ98420.1"/>
    </source>
</evidence>
<protein>
    <submittedName>
        <fullName evidence="1">Uncharacterized protein</fullName>
    </submittedName>
</protein>
<accession>A0A7D5Y9D5</accession>
<dbReference type="EMBL" id="CP058905">
    <property type="protein sequence ID" value="QLJ98420.1"/>
    <property type="molecule type" value="Genomic_DNA"/>
</dbReference>
<organism evidence="1">
    <name type="scientific">Micromonospora carbonacea</name>
    <dbReference type="NCBI Taxonomy" id="47853"/>
    <lineage>
        <taxon>Bacteria</taxon>
        <taxon>Bacillati</taxon>
        <taxon>Actinomycetota</taxon>
        <taxon>Actinomycetes</taxon>
        <taxon>Micromonosporales</taxon>
        <taxon>Micromonosporaceae</taxon>
        <taxon>Micromonospora</taxon>
    </lineage>
</organism>
<dbReference type="AlphaFoldDB" id="A0A7D5Y9D5"/>
<gene>
    <name evidence="1" type="ORF">HZU44_27685</name>
</gene>
<name>A0A7D5Y9D5_9ACTN</name>
<sequence length="162" mass="16547">MVAPLAPVAAATFVVARALQTGLELTAPSSVSLGGGRPGDTLSRSMGDVTVRDNRPVNPNTWTATVTSTSFTTGAGASAATIPAGQMYYWSGPATRSTGGGTLVPGQPTRAQAETLAVPRTAFRKSSGNGRNRVTWNPTLMITLPSTAVAGLYRGTVTHSVS</sequence>